<gene>
    <name evidence="9" type="ORF">DSM5745_10448</name>
</gene>
<evidence type="ECO:0000256" key="8">
    <source>
        <dbReference type="RuleBase" id="RU361238"/>
    </source>
</evidence>
<keyword evidence="6" id="KW-0106">Calcium</keyword>
<evidence type="ECO:0000256" key="2">
    <source>
        <dbReference type="ARBA" id="ARBA00022487"/>
    </source>
</evidence>
<evidence type="ECO:0000256" key="4">
    <source>
        <dbReference type="ARBA" id="ARBA00022729"/>
    </source>
</evidence>
<proteinExistence type="inferred from homology"/>
<organism evidence="9 10">
    <name type="scientific">Aspergillus mulundensis</name>
    <dbReference type="NCBI Taxonomy" id="1810919"/>
    <lineage>
        <taxon>Eukaryota</taxon>
        <taxon>Fungi</taxon>
        <taxon>Dikarya</taxon>
        <taxon>Ascomycota</taxon>
        <taxon>Pezizomycotina</taxon>
        <taxon>Eurotiomycetes</taxon>
        <taxon>Eurotiomycetidae</taxon>
        <taxon>Eurotiales</taxon>
        <taxon>Aspergillaceae</taxon>
        <taxon>Aspergillus</taxon>
        <taxon>Aspergillus subgen. Nidulantes</taxon>
    </lineage>
</organism>
<dbReference type="GO" id="GO:0030600">
    <property type="term" value="F:feruloyl esterase activity"/>
    <property type="evidence" value="ECO:0007669"/>
    <property type="project" value="UniProtKB-ARBA"/>
</dbReference>
<keyword evidence="7" id="KW-1015">Disulfide bond</keyword>
<evidence type="ECO:0000313" key="10">
    <source>
        <dbReference type="Proteomes" id="UP000256690"/>
    </source>
</evidence>
<evidence type="ECO:0000313" key="9">
    <source>
        <dbReference type="EMBL" id="RDW61776.1"/>
    </source>
</evidence>
<evidence type="ECO:0000256" key="3">
    <source>
        <dbReference type="ARBA" id="ARBA00022723"/>
    </source>
</evidence>
<feature type="chain" id="PRO_5017496143" description="Carboxylic ester hydrolase" evidence="8">
    <location>
        <begin position="20"/>
        <end position="594"/>
    </location>
</feature>
<accession>A0A3D8QIX7</accession>
<dbReference type="GeneID" id="38120818"/>
<dbReference type="InterPro" id="IPR029058">
    <property type="entry name" value="AB_hydrolase_fold"/>
</dbReference>
<keyword evidence="4 8" id="KW-0732">Signal</keyword>
<dbReference type="SUPFAM" id="SSF53474">
    <property type="entry name" value="alpha/beta-Hydrolases"/>
    <property type="match status" value="1"/>
</dbReference>
<dbReference type="GO" id="GO:0046872">
    <property type="term" value="F:metal ion binding"/>
    <property type="evidence" value="ECO:0007669"/>
    <property type="project" value="UniProtKB-KW"/>
</dbReference>
<evidence type="ECO:0000256" key="6">
    <source>
        <dbReference type="ARBA" id="ARBA00022837"/>
    </source>
</evidence>
<name>A0A3D8QIX7_9EURO</name>
<protein>
    <recommendedName>
        <fullName evidence="8">Carboxylic ester hydrolase</fullName>
        <ecNumber evidence="8">3.1.1.-</ecNumber>
    </recommendedName>
</protein>
<dbReference type="OrthoDB" id="3039123at2759"/>
<dbReference type="RefSeq" id="XP_026598907.1">
    <property type="nucleotide sequence ID" value="XM_026752464.1"/>
</dbReference>
<dbReference type="InterPro" id="IPR011118">
    <property type="entry name" value="Tannase/feruloyl_esterase"/>
</dbReference>
<keyword evidence="3" id="KW-0479">Metal-binding</keyword>
<dbReference type="PANTHER" id="PTHR33938">
    <property type="entry name" value="FERULOYL ESTERASE B-RELATED"/>
    <property type="match status" value="1"/>
</dbReference>
<dbReference type="EMBL" id="PVWQ01000016">
    <property type="protein sequence ID" value="RDW61776.1"/>
    <property type="molecule type" value="Genomic_DNA"/>
</dbReference>
<sequence>MRQPRNALFALATTASAASLSDVCTVSHVKNILPSDGTLLGINMLPSAVTASVYNASSSSSSSSSGGMGMGGSSSSYNYCNVTVSYTHPGKDDTVVIKYAFPSPSDFKNRFYVAGGGGYSLNSDATGGLEYGAVSGATDAGYDAFNNDYDSVVLQGNGSVNWDATHMFGYQALGEMTLIGKELSKGFYGLASDDKVYTYYEGCSDGGREGMSQVQRWGEEYDGVITGAPAFRYAQQQVLHIFSSVVEHTLDYYPPPCELAKIVNATIAACDPLDGRTDGVVSRTDLCKLNFNLTSIIGTPYSCAAQTSTSLGFGFSKRNDHKHKRQAAGSETSYQPAQNGTVSAQGVAVAQAIYNGLHTTQGERAYLSWQIASELSDASSTYNSTTGKWELDITSMGGEYVRKFVQLLDLDNLDTLDGVTYDTVVGWMDTAMVRYYDTLQTTHPDLTAFKQSGGKLLHYHGESDPSVPAASSVHYWQSVRAIMYPDESDADMSDFYQFYLIPGAAHCGTNTLQPGPYPQNNMETMIEWVENGTKPSRLNATVSSGDYAGETQMLCQWPTRPLWQNGSDTFSCVRDEKSVQSWTYDFPAFKIPVF</sequence>
<dbReference type="Pfam" id="PF07519">
    <property type="entry name" value="Tannase"/>
    <property type="match status" value="1"/>
</dbReference>
<comment type="caution">
    <text evidence="9">The sequence shown here is derived from an EMBL/GenBank/DDBJ whole genome shotgun (WGS) entry which is preliminary data.</text>
</comment>
<keyword evidence="5 8" id="KW-0378">Hydrolase</keyword>
<dbReference type="STRING" id="1810919.A0A3D8QIX7"/>
<evidence type="ECO:0000256" key="1">
    <source>
        <dbReference type="ARBA" id="ARBA00006249"/>
    </source>
</evidence>
<reference evidence="9 10" key="1">
    <citation type="journal article" date="2018" name="IMA Fungus">
        <title>IMA Genome-F 9: Draft genome sequence of Annulohypoxylon stygium, Aspergillus mulundensis, Berkeleyomyces basicola (syn. Thielaviopsis basicola), Ceratocystis smalleyi, two Cercospora beticola strains, Coleophoma cylindrospora, Fusarium fracticaudum, Phialophora cf. hyalina, and Morchella septimelata.</title>
        <authorList>
            <person name="Wingfield B.D."/>
            <person name="Bills G.F."/>
            <person name="Dong Y."/>
            <person name="Huang W."/>
            <person name="Nel W.J."/>
            <person name="Swalarsk-Parry B.S."/>
            <person name="Vaghefi N."/>
            <person name="Wilken P.M."/>
            <person name="An Z."/>
            <person name="de Beer Z.W."/>
            <person name="De Vos L."/>
            <person name="Chen L."/>
            <person name="Duong T.A."/>
            <person name="Gao Y."/>
            <person name="Hammerbacher A."/>
            <person name="Kikkert J.R."/>
            <person name="Li Y."/>
            <person name="Li H."/>
            <person name="Li K."/>
            <person name="Li Q."/>
            <person name="Liu X."/>
            <person name="Ma X."/>
            <person name="Naidoo K."/>
            <person name="Pethybridge S.J."/>
            <person name="Sun J."/>
            <person name="Steenkamp E.T."/>
            <person name="van der Nest M.A."/>
            <person name="van Wyk S."/>
            <person name="Wingfield M.J."/>
            <person name="Xiong C."/>
            <person name="Yue Q."/>
            <person name="Zhang X."/>
        </authorList>
    </citation>
    <scope>NUCLEOTIDE SEQUENCE [LARGE SCALE GENOMIC DNA]</scope>
    <source>
        <strain evidence="9 10">DSM 5745</strain>
    </source>
</reference>
<dbReference type="PANTHER" id="PTHR33938:SF7">
    <property type="entry name" value="CARBOXYLIC ESTER HYDROLASE"/>
    <property type="match status" value="1"/>
</dbReference>
<dbReference type="EC" id="3.1.1.-" evidence="8"/>
<evidence type="ECO:0000256" key="5">
    <source>
        <dbReference type="ARBA" id="ARBA00022801"/>
    </source>
</evidence>
<keyword evidence="10" id="KW-1185">Reference proteome</keyword>
<dbReference type="AlphaFoldDB" id="A0A3D8QIX7"/>
<dbReference type="Proteomes" id="UP000256690">
    <property type="component" value="Unassembled WGS sequence"/>
</dbReference>
<feature type="signal peptide" evidence="8">
    <location>
        <begin position="1"/>
        <end position="19"/>
    </location>
</feature>
<keyword evidence="2" id="KW-0719">Serine esterase</keyword>
<comment type="similarity">
    <text evidence="1 8">Belongs to the tannase family.</text>
</comment>
<evidence type="ECO:0000256" key="7">
    <source>
        <dbReference type="ARBA" id="ARBA00023157"/>
    </source>
</evidence>